<feature type="coiled-coil region" evidence="8">
    <location>
        <begin position="67"/>
        <end position="101"/>
    </location>
</feature>
<organism evidence="11 12">
    <name type="scientific">Ophiocordyceps australis</name>
    <dbReference type="NCBI Taxonomy" id="1399860"/>
    <lineage>
        <taxon>Eukaryota</taxon>
        <taxon>Fungi</taxon>
        <taxon>Dikarya</taxon>
        <taxon>Ascomycota</taxon>
        <taxon>Pezizomycotina</taxon>
        <taxon>Sordariomycetes</taxon>
        <taxon>Hypocreomycetidae</taxon>
        <taxon>Hypocreales</taxon>
        <taxon>Ophiocordycipitaceae</taxon>
        <taxon>Ophiocordyceps</taxon>
    </lineage>
</organism>
<evidence type="ECO:0000256" key="7">
    <source>
        <dbReference type="ARBA" id="ARBA00023242"/>
    </source>
</evidence>
<evidence type="ECO:0000256" key="2">
    <source>
        <dbReference type="ARBA" id="ARBA00022723"/>
    </source>
</evidence>
<dbReference type="Proteomes" id="UP000226192">
    <property type="component" value="Unassembled WGS sequence"/>
</dbReference>
<dbReference type="CDD" id="cd15485">
    <property type="entry name" value="ZIP_Cat8"/>
    <property type="match status" value="1"/>
</dbReference>
<dbReference type="GO" id="GO:0000981">
    <property type="term" value="F:DNA-binding transcription factor activity, RNA polymerase II-specific"/>
    <property type="evidence" value="ECO:0007669"/>
    <property type="project" value="InterPro"/>
</dbReference>
<dbReference type="GO" id="GO:0003677">
    <property type="term" value="F:DNA binding"/>
    <property type="evidence" value="ECO:0007669"/>
    <property type="project" value="UniProtKB-KW"/>
</dbReference>
<keyword evidence="7" id="KW-0539">Nucleus</keyword>
<dbReference type="SUPFAM" id="SSF57701">
    <property type="entry name" value="Zn2/Cys6 DNA-binding domain"/>
    <property type="match status" value="1"/>
</dbReference>
<feature type="region of interest" description="Disordered" evidence="9">
    <location>
        <begin position="621"/>
        <end position="679"/>
    </location>
</feature>
<dbReference type="GO" id="GO:0006351">
    <property type="term" value="P:DNA-templated transcription"/>
    <property type="evidence" value="ECO:0007669"/>
    <property type="project" value="InterPro"/>
</dbReference>
<evidence type="ECO:0000256" key="1">
    <source>
        <dbReference type="ARBA" id="ARBA00004123"/>
    </source>
</evidence>
<evidence type="ECO:0000256" key="5">
    <source>
        <dbReference type="ARBA" id="ARBA00023125"/>
    </source>
</evidence>
<feature type="compositionally biased region" description="Low complexity" evidence="9">
    <location>
        <begin position="730"/>
        <end position="747"/>
    </location>
</feature>
<sequence>MPGILPMKVIKVGNSAQSRIAQACDRCRSKKIRCDGVRPTCSQCANVGFECRTSDKLSRRAFPRGYTESLEERVRQLEAEVRELKDLLDEKDEKIDMLAAMHGNSHRQQSAVSSINSSPELSVESREDTFRVQADSLILGVEHSDSYLMGPSSGRTLITSLKKRLQELGKPCTDFNPDAFLHVQGCPPLPAQEANQASSCIPPRIFSDRCVNVFFQEWAPLFPVLHKPTFLRSYQEFAASPDKVRCKHKLAQLYLVFSIGGLSFESPDYSQVALCEKQWTKAIEALQFDDTISTLQCYILALLYSSIRADNKCIQHFKSNAVGLSHRLGLHQSQKRFSFGILTLETRKRVFWTLYTLDCFTAASLGLPRLLQDDSIEAEFPSDMDDEYITEKGFQPTLPGECTRLSSALALFRAARILARVLEKVYPASASYDISLGQMMMLESELDGWLAELPRRLRLDFEQDKPSNNMTSDRSPLLALAYYYIRTLIYRPAVGSSLGANAAPALLSISDSSKHIIQISQLLRERSMCFSFCVNKFDLLAVCAMTLLYQLVDLRQGSKLTRDIERLVGAVIKAGCSAQAPGSAHLVRVSQLLIRLQTDDVDCAASQWHKNYAAASLGPVPTSAMPRNNGTGAMANGVPGDSSDSRETGRQGDGGRCMPMGMGSGPGPSSMCHVGSQSSTDSLGVEAKQQQEYASQMQRHDSRGNQRRMASRSIPNLDYLSLGSTSLQPGAMSRMQAAGSAASQGGQVLSSDTCGGKMARSPTAEWETLLGCMDSGMNNVYDAIYGGSSLTSEGALRGSGTNQGWSPDSWDLSGISIGDYRSDGGAAQSVPSMSEESLSSGEEAASSEMGMRVEGVDYHSHMRSDMQSKAFAVEGFAL</sequence>
<evidence type="ECO:0000313" key="12">
    <source>
        <dbReference type="Proteomes" id="UP000226192"/>
    </source>
</evidence>
<dbReference type="AlphaFoldDB" id="A0A2C5YD71"/>
<feature type="domain" description="Zn(2)-C6 fungal-type" evidence="10">
    <location>
        <begin position="23"/>
        <end position="53"/>
    </location>
</feature>
<dbReference type="PROSITE" id="PS50048">
    <property type="entry name" value="ZN2_CY6_FUNGAL_2"/>
    <property type="match status" value="1"/>
</dbReference>
<feature type="compositionally biased region" description="Low complexity" evidence="9">
    <location>
        <begin position="832"/>
        <end position="850"/>
    </location>
</feature>
<dbReference type="FunFam" id="4.10.240.10:FF:000007">
    <property type="entry name" value="C6 transcription factor FacB"/>
    <property type="match status" value="1"/>
</dbReference>
<dbReference type="InterPro" id="IPR001138">
    <property type="entry name" value="Zn2Cys6_DnaBD"/>
</dbReference>
<comment type="subcellular location">
    <subcellularLocation>
        <location evidence="1">Nucleus</location>
    </subcellularLocation>
</comment>
<keyword evidence="3" id="KW-0862">Zinc</keyword>
<keyword evidence="8" id="KW-0175">Coiled coil</keyword>
<evidence type="ECO:0000256" key="6">
    <source>
        <dbReference type="ARBA" id="ARBA00023163"/>
    </source>
</evidence>
<dbReference type="PANTHER" id="PTHR46910">
    <property type="entry name" value="TRANSCRIPTION FACTOR PDR1"/>
    <property type="match status" value="1"/>
</dbReference>
<dbReference type="GO" id="GO:0005634">
    <property type="term" value="C:nucleus"/>
    <property type="evidence" value="ECO:0007669"/>
    <property type="project" value="UniProtKB-SubCell"/>
</dbReference>
<reference evidence="11 12" key="1">
    <citation type="submission" date="2017-06" db="EMBL/GenBank/DDBJ databases">
        <title>Ant-infecting Ophiocordyceps genomes reveal a high diversity of potential behavioral manipulation genes and a possible major role for enterotoxins.</title>
        <authorList>
            <person name="De Bekker C."/>
            <person name="Evans H.C."/>
            <person name="Brachmann A."/>
            <person name="Hughes D.P."/>
        </authorList>
    </citation>
    <scope>NUCLEOTIDE SEQUENCE [LARGE SCALE GENOMIC DNA]</scope>
    <source>
        <strain evidence="11 12">Map64</strain>
    </source>
</reference>
<evidence type="ECO:0000313" key="11">
    <source>
        <dbReference type="EMBL" id="PHH65563.1"/>
    </source>
</evidence>
<keyword evidence="6" id="KW-0804">Transcription</keyword>
<evidence type="ECO:0000256" key="8">
    <source>
        <dbReference type="SAM" id="Coils"/>
    </source>
</evidence>
<dbReference type="SMART" id="SM00066">
    <property type="entry name" value="GAL4"/>
    <property type="match status" value="1"/>
</dbReference>
<dbReference type="EMBL" id="NJET01000016">
    <property type="protein sequence ID" value="PHH65563.1"/>
    <property type="molecule type" value="Genomic_DNA"/>
</dbReference>
<evidence type="ECO:0000256" key="9">
    <source>
        <dbReference type="SAM" id="MobiDB-lite"/>
    </source>
</evidence>
<name>A0A2C5YD71_9HYPO</name>
<dbReference type="CDD" id="cd00067">
    <property type="entry name" value="GAL4"/>
    <property type="match status" value="1"/>
</dbReference>
<keyword evidence="12" id="KW-1185">Reference proteome</keyword>
<dbReference type="PROSITE" id="PS00463">
    <property type="entry name" value="ZN2_CY6_FUNGAL_1"/>
    <property type="match status" value="1"/>
</dbReference>
<evidence type="ECO:0000256" key="3">
    <source>
        <dbReference type="ARBA" id="ARBA00022833"/>
    </source>
</evidence>
<dbReference type="InterPro" id="IPR050987">
    <property type="entry name" value="AtrR-like"/>
</dbReference>
<accession>A0A2C5YD71</accession>
<comment type="caution">
    <text evidence="11">The sequence shown here is derived from an EMBL/GenBank/DDBJ whole genome shotgun (WGS) entry which is preliminary data.</text>
</comment>
<dbReference type="GO" id="GO:0008270">
    <property type="term" value="F:zinc ion binding"/>
    <property type="evidence" value="ECO:0007669"/>
    <property type="project" value="InterPro"/>
</dbReference>
<dbReference type="Gene3D" id="4.10.240.10">
    <property type="entry name" value="Zn(2)-C6 fungal-type DNA-binding domain"/>
    <property type="match status" value="1"/>
</dbReference>
<dbReference type="OrthoDB" id="1924787at2759"/>
<feature type="region of interest" description="Disordered" evidence="9">
    <location>
        <begin position="692"/>
        <end position="713"/>
    </location>
</feature>
<protein>
    <recommendedName>
        <fullName evidence="10">Zn(2)-C6 fungal-type domain-containing protein</fullName>
    </recommendedName>
</protein>
<dbReference type="STRING" id="1399860.A0A2C5YD71"/>
<keyword evidence="2" id="KW-0479">Metal-binding</keyword>
<feature type="region of interest" description="Disordered" evidence="9">
    <location>
        <begin position="730"/>
        <end position="759"/>
    </location>
</feature>
<gene>
    <name evidence="11" type="ORF">CDD81_1998</name>
</gene>
<dbReference type="Pfam" id="PF04082">
    <property type="entry name" value="Fungal_trans"/>
    <property type="match status" value="1"/>
</dbReference>
<dbReference type="SMART" id="SM00906">
    <property type="entry name" value="Fungal_trans"/>
    <property type="match status" value="1"/>
</dbReference>
<feature type="region of interest" description="Disordered" evidence="9">
    <location>
        <begin position="823"/>
        <end position="850"/>
    </location>
</feature>
<evidence type="ECO:0000256" key="4">
    <source>
        <dbReference type="ARBA" id="ARBA00023015"/>
    </source>
</evidence>
<proteinExistence type="predicted"/>
<dbReference type="Pfam" id="PF00172">
    <property type="entry name" value="Zn_clus"/>
    <property type="match status" value="1"/>
</dbReference>
<dbReference type="CDD" id="cd12148">
    <property type="entry name" value="fungal_TF_MHR"/>
    <property type="match status" value="1"/>
</dbReference>
<dbReference type="PANTHER" id="PTHR46910:SF12">
    <property type="entry name" value="REGULATORY PROTEIN CAT8"/>
    <property type="match status" value="1"/>
</dbReference>
<keyword evidence="4" id="KW-0805">Transcription regulation</keyword>
<dbReference type="InterPro" id="IPR007219">
    <property type="entry name" value="XnlR_reg_dom"/>
</dbReference>
<evidence type="ECO:0000259" key="10">
    <source>
        <dbReference type="PROSITE" id="PS50048"/>
    </source>
</evidence>
<dbReference type="InterPro" id="IPR036864">
    <property type="entry name" value="Zn2-C6_fun-type_DNA-bd_sf"/>
</dbReference>
<keyword evidence="5" id="KW-0238">DNA-binding</keyword>